<protein>
    <recommendedName>
        <fullName evidence="7">Peptidase S1 domain-containing protein</fullName>
    </recommendedName>
</protein>
<dbReference type="PRINTS" id="PR00722">
    <property type="entry name" value="CHYMOTRYPSIN"/>
</dbReference>
<sequence>MKSLIIIIFIFLLSQVDAYHHGFLNSRIVGGRSAQPGQFPYIVSLKYKDSHVCGGSIISPNYILTAAHCFMHRVDGESIDSVFSIRAGSIYLEEGGVVISIEETMQHPGFNNLSFDIGLVRLKQPLNFTQHINSINLAESDPPMSANIVTAGWGSLGDDSTRSEILQYTTLSSLTNRECNQLYSNISESSLCLLPDPFILNSICRGDSGGPAVYNNELVGVASYVINGCGTKDPNVFVSVAYTADWIRENSDLN</sequence>
<evidence type="ECO:0000256" key="5">
    <source>
        <dbReference type="ARBA" id="ARBA00023157"/>
    </source>
</evidence>
<dbReference type="VEuPathDB" id="VectorBase:GBRI030349"/>
<accession>A0A1A9WSE3</accession>
<dbReference type="Pfam" id="PF00089">
    <property type="entry name" value="Trypsin"/>
    <property type="match status" value="1"/>
</dbReference>
<dbReference type="InterPro" id="IPR050430">
    <property type="entry name" value="Peptidase_S1"/>
</dbReference>
<dbReference type="Proteomes" id="UP000091820">
    <property type="component" value="Unassembled WGS sequence"/>
</dbReference>
<dbReference type="InterPro" id="IPR001254">
    <property type="entry name" value="Trypsin_dom"/>
</dbReference>
<keyword evidence="3" id="KW-0378">Hydrolase</keyword>
<evidence type="ECO:0000256" key="2">
    <source>
        <dbReference type="ARBA" id="ARBA00022670"/>
    </source>
</evidence>
<dbReference type="InterPro" id="IPR043504">
    <property type="entry name" value="Peptidase_S1_PA_chymotrypsin"/>
</dbReference>
<dbReference type="CDD" id="cd00190">
    <property type="entry name" value="Tryp_SPc"/>
    <property type="match status" value="1"/>
</dbReference>
<dbReference type="PANTHER" id="PTHR24276:SF91">
    <property type="entry name" value="AT26814P-RELATED"/>
    <property type="match status" value="1"/>
</dbReference>
<dbReference type="FunFam" id="2.40.10.10:FF:000034">
    <property type="entry name" value="Eupolytin"/>
    <property type="match status" value="1"/>
</dbReference>
<dbReference type="InterPro" id="IPR001314">
    <property type="entry name" value="Peptidase_S1A"/>
</dbReference>
<dbReference type="PROSITE" id="PS00134">
    <property type="entry name" value="TRYPSIN_HIS"/>
    <property type="match status" value="1"/>
</dbReference>
<proteinExistence type="inferred from homology"/>
<keyword evidence="5" id="KW-1015">Disulfide bond</keyword>
<feature type="chain" id="PRO_5008400611" description="Peptidase S1 domain-containing protein" evidence="6">
    <location>
        <begin position="19"/>
        <end position="254"/>
    </location>
</feature>
<evidence type="ECO:0000256" key="4">
    <source>
        <dbReference type="ARBA" id="ARBA00022825"/>
    </source>
</evidence>
<dbReference type="EnsemblMetazoa" id="GBRI030349-RA">
    <property type="protein sequence ID" value="GBRI030349-PA"/>
    <property type="gene ID" value="GBRI030349"/>
</dbReference>
<dbReference type="AlphaFoldDB" id="A0A1A9WSE3"/>
<dbReference type="PROSITE" id="PS50240">
    <property type="entry name" value="TRYPSIN_DOM"/>
    <property type="match status" value="1"/>
</dbReference>
<name>A0A1A9WSE3_9MUSC</name>
<evidence type="ECO:0000313" key="8">
    <source>
        <dbReference type="EnsemblMetazoa" id="GBRI030349-PA"/>
    </source>
</evidence>
<reference evidence="8" key="2">
    <citation type="submission" date="2020-05" db="UniProtKB">
        <authorList>
            <consortium name="EnsemblMetazoa"/>
        </authorList>
    </citation>
    <scope>IDENTIFICATION</scope>
    <source>
        <strain evidence="8">IAEA</strain>
    </source>
</reference>
<dbReference type="GO" id="GO:0004252">
    <property type="term" value="F:serine-type endopeptidase activity"/>
    <property type="evidence" value="ECO:0007669"/>
    <property type="project" value="InterPro"/>
</dbReference>
<evidence type="ECO:0000313" key="9">
    <source>
        <dbReference type="Proteomes" id="UP000091820"/>
    </source>
</evidence>
<dbReference type="STRING" id="37001.A0A1A9WSE3"/>
<feature type="domain" description="Peptidase S1" evidence="7">
    <location>
        <begin position="28"/>
        <end position="252"/>
    </location>
</feature>
<evidence type="ECO:0000259" key="7">
    <source>
        <dbReference type="PROSITE" id="PS50240"/>
    </source>
</evidence>
<dbReference type="PANTHER" id="PTHR24276">
    <property type="entry name" value="POLYSERASE-RELATED"/>
    <property type="match status" value="1"/>
</dbReference>
<dbReference type="SUPFAM" id="SSF50494">
    <property type="entry name" value="Trypsin-like serine proteases"/>
    <property type="match status" value="1"/>
</dbReference>
<comment type="similarity">
    <text evidence="1">Belongs to the peptidase S1 family.</text>
</comment>
<dbReference type="InterPro" id="IPR009003">
    <property type="entry name" value="Peptidase_S1_PA"/>
</dbReference>
<keyword evidence="9" id="KW-1185">Reference proteome</keyword>
<dbReference type="SMART" id="SM00020">
    <property type="entry name" value="Tryp_SPc"/>
    <property type="match status" value="1"/>
</dbReference>
<organism evidence="8 9">
    <name type="scientific">Glossina brevipalpis</name>
    <dbReference type="NCBI Taxonomy" id="37001"/>
    <lineage>
        <taxon>Eukaryota</taxon>
        <taxon>Metazoa</taxon>
        <taxon>Ecdysozoa</taxon>
        <taxon>Arthropoda</taxon>
        <taxon>Hexapoda</taxon>
        <taxon>Insecta</taxon>
        <taxon>Pterygota</taxon>
        <taxon>Neoptera</taxon>
        <taxon>Endopterygota</taxon>
        <taxon>Diptera</taxon>
        <taxon>Brachycera</taxon>
        <taxon>Muscomorpha</taxon>
        <taxon>Hippoboscoidea</taxon>
        <taxon>Glossinidae</taxon>
        <taxon>Glossina</taxon>
    </lineage>
</organism>
<keyword evidence="6" id="KW-0732">Signal</keyword>
<dbReference type="GO" id="GO:0006508">
    <property type="term" value="P:proteolysis"/>
    <property type="evidence" value="ECO:0007669"/>
    <property type="project" value="UniProtKB-KW"/>
</dbReference>
<keyword evidence="2" id="KW-0645">Protease</keyword>
<evidence type="ECO:0000256" key="3">
    <source>
        <dbReference type="ARBA" id="ARBA00022801"/>
    </source>
</evidence>
<reference evidence="9" key="1">
    <citation type="submission" date="2014-03" db="EMBL/GenBank/DDBJ databases">
        <authorList>
            <person name="Aksoy S."/>
            <person name="Warren W."/>
            <person name="Wilson R.K."/>
        </authorList>
    </citation>
    <scope>NUCLEOTIDE SEQUENCE [LARGE SCALE GENOMIC DNA]</scope>
    <source>
        <strain evidence="9">IAEA</strain>
    </source>
</reference>
<feature type="signal peptide" evidence="6">
    <location>
        <begin position="1"/>
        <end position="18"/>
    </location>
</feature>
<keyword evidence="4" id="KW-0720">Serine protease</keyword>
<evidence type="ECO:0000256" key="6">
    <source>
        <dbReference type="SAM" id="SignalP"/>
    </source>
</evidence>
<dbReference type="InterPro" id="IPR018114">
    <property type="entry name" value="TRYPSIN_HIS"/>
</dbReference>
<dbReference type="Gene3D" id="2.40.10.10">
    <property type="entry name" value="Trypsin-like serine proteases"/>
    <property type="match status" value="1"/>
</dbReference>
<evidence type="ECO:0000256" key="1">
    <source>
        <dbReference type="ARBA" id="ARBA00007664"/>
    </source>
</evidence>